<evidence type="ECO:0000259" key="5">
    <source>
        <dbReference type="PROSITE" id="PS50011"/>
    </source>
</evidence>
<dbReference type="PANTHER" id="PTHR46538:SF3">
    <property type="entry name" value="PROTEIN KINASE DOMAIN-CONTAINING PROTEIN"/>
    <property type="match status" value="1"/>
</dbReference>
<dbReference type="AlphaFoldDB" id="A0ABD2Q0Z8"/>
<dbReference type="GO" id="GO:0016301">
    <property type="term" value="F:kinase activity"/>
    <property type="evidence" value="ECO:0007669"/>
    <property type="project" value="UniProtKB-KW"/>
</dbReference>
<keyword evidence="1 3" id="KW-0547">Nucleotide-binding</keyword>
<dbReference type="SMART" id="SM00220">
    <property type="entry name" value="S_TKc"/>
    <property type="match status" value="1"/>
</dbReference>
<dbReference type="InterPro" id="IPR008271">
    <property type="entry name" value="Ser/Thr_kinase_AS"/>
</dbReference>
<dbReference type="InterPro" id="IPR051585">
    <property type="entry name" value="STE20_Ser/Thr_Kinases"/>
</dbReference>
<dbReference type="EMBL" id="JBJKFK010001457">
    <property type="protein sequence ID" value="KAL3313038.1"/>
    <property type="molecule type" value="Genomic_DNA"/>
</dbReference>
<evidence type="ECO:0000256" key="2">
    <source>
        <dbReference type="ARBA" id="ARBA00022840"/>
    </source>
</evidence>
<dbReference type="InterPro" id="IPR017441">
    <property type="entry name" value="Protein_kinase_ATP_BS"/>
</dbReference>
<evidence type="ECO:0000256" key="3">
    <source>
        <dbReference type="PROSITE-ProRule" id="PRU10141"/>
    </source>
</evidence>
<comment type="caution">
    <text evidence="6">The sequence shown here is derived from an EMBL/GenBank/DDBJ whole genome shotgun (WGS) entry which is preliminary data.</text>
</comment>
<dbReference type="Pfam" id="PF00069">
    <property type="entry name" value="Pkinase"/>
    <property type="match status" value="1"/>
</dbReference>
<keyword evidence="6" id="KW-0808">Transferase</keyword>
<dbReference type="Gene3D" id="1.10.510.10">
    <property type="entry name" value="Transferase(Phosphotransferase) domain 1"/>
    <property type="match status" value="1"/>
</dbReference>
<evidence type="ECO:0000313" key="6">
    <source>
        <dbReference type="EMBL" id="KAL3313038.1"/>
    </source>
</evidence>
<reference evidence="6 7" key="1">
    <citation type="submission" date="2024-11" db="EMBL/GenBank/DDBJ databases">
        <title>Adaptive evolution of stress response genes in parasites aligns with host niche diversity.</title>
        <authorList>
            <person name="Hahn C."/>
            <person name="Resl P."/>
        </authorList>
    </citation>
    <scope>NUCLEOTIDE SEQUENCE [LARGE SCALE GENOMIC DNA]</scope>
    <source>
        <strain evidence="6">EGGRZ-B1_66</strain>
        <tissue evidence="6">Body</tissue>
    </source>
</reference>
<dbReference type="PANTHER" id="PTHR46538">
    <property type="entry name" value="PROTEIN KINASE DOMAIN-CONTAINING PROTEIN"/>
    <property type="match status" value="1"/>
</dbReference>
<evidence type="ECO:0000256" key="4">
    <source>
        <dbReference type="SAM" id="MobiDB-lite"/>
    </source>
</evidence>
<dbReference type="GO" id="GO:0005524">
    <property type="term" value="F:ATP binding"/>
    <property type="evidence" value="ECO:0007669"/>
    <property type="project" value="UniProtKB-UniRule"/>
</dbReference>
<dbReference type="FunFam" id="1.10.510.10:FF:001298">
    <property type="entry name" value="STE20-like kinase"/>
    <property type="match status" value="1"/>
</dbReference>
<gene>
    <name evidence="6" type="primary">STK10_1</name>
    <name evidence="6" type="ORF">Ciccas_008363</name>
</gene>
<dbReference type="PROSITE" id="PS00108">
    <property type="entry name" value="PROTEIN_KINASE_ST"/>
    <property type="match status" value="1"/>
</dbReference>
<keyword evidence="2 3" id="KW-0067">ATP-binding</keyword>
<sequence>MHRARAEETNSKRQLPDNLKKDVNPDNVWENNLATLGVGAFGTIFKAKRREHNVLAALKRIDYESDDELEDLLIELEILNLCQHPNILGIIDSFIYDSKIWLYLEFCAHGALDSIMNTLERPLEEAEIRFVCKEMTKALEFIHSNLIIHRDLKAGNILITEKYEVKLSDFGVSARMKTSKSKRDSFVGTPYWMSPEVVACESTKEEPYDTQADIWSYGVTLIELAEMRPPHQDMNPNRVLMRIRKSEPPTLSKPSKWSSNFVDFLNACLQRNPADRKPAQQLLHHDFISNVTESDRKFIKILIAQLSADIEEVIEEIAPSDLDDPFSDLIVSPQVALAMKHQMNNFDASPTLLRRRVSPSPTQELKQICTTIDTGRFGPLNEMHDSAKPVQSPSQTIKFGKGIVKRLKRSLTRHFSSHESGRLMLQRARSTENLAPVLPRRAPLQQQQQLLFARATHQGLTFAYRSDMDQRQRNLAVLATPMQYRRNRVVDQNQIKNAAMKSVVDCLLDEVILSDTRHPSIMGCVLDVMKSLPIECSDSNSNVTVSLQNQLFKNSEAVQ</sequence>
<feature type="region of interest" description="Disordered" evidence="4">
    <location>
        <begin position="1"/>
        <end position="23"/>
    </location>
</feature>
<protein>
    <submittedName>
        <fullName evidence="6">Serine threonine kinase 10</fullName>
    </submittedName>
</protein>
<evidence type="ECO:0000313" key="7">
    <source>
        <dbReference type="Proteomes" id="UP001626550"/>
    </source>
</evidence>
<accession>A0ABD2Q0Z8</accession>
<feature type="binding site" evidence="3">
    <location>
        <position position="59"/>
    </location>
    <ligand>
        <name>ATP</name>
        <dbReference type="ChEBI" id="CHEBI:30616"/>
    </ligand>
</feature>
<name>A0ABD2Q0Z8_9PLAT</name>
<organism evidence="6 7">
    <name type="scientific">Cichlidogyrus casuarinus</name>
    <dbReference type="NCBI Taxonomy" id="1844966"/>
    <lineage>
        <taxon>Eukaryota</taxon>
        <taxon>Metazoa</taxon>
        <taxon>Spiralia</taxon>
        <taxon>Lophotrochozoa</taxon>
        <taxon>Platyhelminthes</taxon>
        <taxon>Monogenea</taxon>
        <taxon>Monopisthocotylea</taxon>
        <taxon>Dactylogyridea</taxon>
        <taxon>Ancyrocephalidae</taxon>
        <taxon>Cichlidogyrus</taxon>
    </lineage>
</organism>
<proteinExistence type="predicted"/>
<dbReference type="InterPro" id="IPR011009">
    <property type="entry name" value="Kinase-like_dom_sf"/>
</dbReference>
<evidence type="ECO:0000256" key="1">
    <source>
        <dbReference type="ARBA" id="ARBA00022741"/>
    </source>
</evidence>
<dbReference type="PROSITE" id="PS50011">
    <property type="entry name" value="PROTEIN_KINASE_DOM"/>
    <property type="match status" value="1"/>
</dbReference>
<keyword evidence="7" id="KW-1185">Reference proteome</keyword>
<dbReference type="PROSITE" id="PS00107">
    <property type="entry name" value="PROTEIN_KINASE_ATP"/>
    <property type="match status" value="1"/>
</dbReference>
<feature type="domain" description="Protein kinase" evidence="5">
    <location>
        <begin position="30"/>
        <end position="288"/>
    </location>
</feature>
<dbReference type="Proteomes" id="UP001626550">
    <property type="component" value="Unassembled WGS sequence"/>
</dbReference>
<dbReference type="Gene3D" id="3.30.200.20">
    <property type="entry name" value="Phosphorylase Kinase, domain 1"/>
    <property type="match status" value="1"/>
</dbReference>
<dbReference type="SUPFAM" id="SSF56112">
    <property type="entry name" value="Protein kinase-like (PK-like)"/>
    <property type="match status" value="1"/>
</dbReference>
<keyword evidence="6" id="KW-0418">Kinase</keyword>
<dbReference type="InterPro" id="IPR000719">
    <property type="entry name" value="Prot_kinase_dom"/>
</dbReference>